<dbReference type="SMART" id="SM00448">
    <property type="entry name" value="REC"/>
    <property type="match status" value="1"/>
</dbReference>
<evidence type="ECO:0000313" key="4">
    <source>
        <dbReference type="EMBL" id="MDQ0348827.1"/>
    </source>
</evidence>
<dbReference type="RefSeq" id="WP_307061980.1">
    <property type="nucleotide sequence ID" value="NZ_JAUSUH010000007.1"/>
</dbReference>
<feature type="modified residue" description="4-aspartylphosphate" evidence="2">
    <location>
        <position position="55"/>
    </location>
</feature>
<dbReference type="Gene3D" id="3.40.50.2300">
    <property type="match status" value="1"/>
</dbReference>
<evidence type="ECO:0000256" key="2">
    <source>
        <dbReference type="PROSITE-ProRule" id="PRU00169"/>
    </source>
</evidence>
<protein>
    <submittedName>
        <fullName evidence="4">FixJ family two-component response regulator</fullName>
    </submittedName>
</protein>
<dbReference type="PANTHER" id="PTHR44591:SF25">
    <property type="entry name" value="CHEMOTAXIS TWO-COMPONENT RESPONSE REGULATOR"/>
    <property type="match status" value="1"/>
</dbReference>
<feature type="domain" description="Response regulatory" evidence="3">
    <location>
        <begin position="6"/>
        <end position="120"/>
    </location>
</feature>
<dbReference type="InterPro" id="IPR001789">
    <property type="entry name" value="Sig_transdc_resp-reg_receiver"/>
</dbReference>
<accession>A0ABU0DK74</accession>
<dbReference type="PROSITE" id="PS50110">
    <property type="entry name" value="RESPONSE_REGULATORY"/>
    <property type="match status" value="1"/>
</dbReference>
<proteinExistence type="predicted"/>
<dbReference type="InterPro" id="IPR050595">
    <property type="entry name" value="Bact_response_regulator"/>
</dbReference>
<evidence type="ECO:0000256" key="1">
    <source>
        <dbReference type="ARBA" id="ARBA00022553"/>
    </source>
</evidence>
<dbReference type="EMBL" id="JAUSUH010000007">
    <property type="protein sequence ID" value="MDQ0348827.1"/>
    <property type="molecule type" value="Genomic_DNA"/>
</dbReference>
<dbReference type="SUPFAM" id="SSF52172">
    <property type="entry name" value="CheY-like"/>
    <property type="match status" value="1"/>
</dbReference>
<organism evidence="4 5">
    <name type="scientific">Ancylobacter vacuolatus</name>
    <dbReference type="NCBI Taxonomy" id="223389"/>
    <lineage>
        <taxon>Bacteria</taxon>
        <taxon>Pseudomonadati</taxon>
        <taxon>Pseudomonadota</taxon>
        <taxon>Alphaproteobacteria</taxon>
        <taxon>Hyphomicrobiales</taxon>
        <taxon>Xanthobacteraceae</taxon>
        <taxon>Ancylobacter</taxon>
    </lineage>
</organism>
<sequence length="127" mass="13845">MSQVPIIAIVDDDDSVRLATESLMRSFGFKTNIFASAEAFLNSSTLPDTDCLITDVQMPNMGGLELYEVLRARGAALPVIFMTAFPEEQVRRRAQEVGAVGFLAKPFDGDAIMSLVFEALKNPSQAQ</sequence>
<dbReference type="InterPro" id="IPR011006">
    <property type="entry name" value="CheY-like_superfamily"/>
</dbReference>
<dbReference type="Proteomes" id="UP001238467">
    <property type="component" value="Unassembled WGS sequence"/>
</dbReference>
<dbReference type="Pfam" id="PF00072">
    <property type="entry name" value="Response_reg"/>
    <property type="match status" value="1"/>
</dbReference>
<evidence type="ECO:0000259" key="3">
    <source>
        <dbReference type="PROSITE" id="PS50110"/>
    </source>
</evidence>
<comment type="caution">
    <text evidence="4">The sequence shown here is derived from an EMBL/GenBank/DDBJ whole genome shotgun (WGS) entry which is preliminary data.</text>
</comment>
<name>A0ABU0DK74_9HYPH</name>
<evidence type="ECO:0000313" key="5">
    <source>
        <dbReference type="Proteomes" id="UP001238467"/>
    </source>
</evidence>
<dbReference type="PANTHER" id="PTHR44591">
    <property type="entry name" value="STRESS RESPONSE REGULATOR PROTEIN 1"/>
    <property type="match status" value="1"/>
</dbReference>
<gene>
    <name evidence="4" type="ORF">J2S76_003261</name>
</gene>
<reference evidence="4 5" key="1">
    <citation type="submission" date="2023-07" db="EMBL/GenBank/DDBJ databases">
        <title>Genomic Encyclopedia of Type Strains, Phase IV (KMG-IV): sequencing the most valuable type-strain genomes for metagenomic binning, comparative biology and taxonomic classification.</title>
        <authorList>
            <person name="Goeker M."/>
        </authorList>
    </citation>
    <scope>NUCLEOTIDE SEQUENCE [LARGE SCALE GENOMIC DNA]</scope>
    <source>
        <strain evidence="4 5">DSM 1277</strain>
    </source>
</reference>
<keyword evidence="1 2" id="KW-0597">Phosphoprotein</keyword>
<keyword evidence="5" id="KW-1185">Reference proteome</keyword>